<dbReference type="GO" id="GO:0000150">
    <property type="term" value="F:DNA strand exchange activity"/>
    <property type="evidence" value="ECO:0007669"/>
    <property type="project" value="InterPro"/>
</dbReference>
<dbReference type="AlphaFoldDB" id="A0A1L3NKZ1"/>
<reference evidence="3 4" key="1">
    <citation type="submission" date="2015-11" db="EMBL/GenBank/DDBJ databases">
        <authorList>
            <person name="Hill K.K."/>
            <person name="Shirey T.B."/>
            <person name="Raphael B."/>
            <person name="Daligault H.E."/>
            <person name="Davenport K.W."/>
            <person name="Bruce D.C."/>
            <person name="Foley B.T."/>
            <person name="Johnson S.L."/>
        </authorList>
    </citation>
    <scope>NUCLEOTIDE SEQUENCE [LARGE SCALE GENOMIC DNA]</scope>
    <source>
        <strain evidence="3 4">CDC_1632</strain>
    </source>
</reference>
<keyword evidence="1" id="KW-0175">Coiled coil</keyword>
<proteinExistence type="predicted"/>
<sequence>MVLSSAAQQEVENISANVKKGLKMKMNLGYVTKYGSSTWASSTILGIIKNEKYKGDLLLGKTFTVDPISKLDKEIESIEGKKSKLVDMRLEDTIDKASYEVKYSSFTEKQEQLLKEREKLQETAANEKDIKRRLRDFKKTLEQNEVLSEFDRYVFESIV</sequence>
<organism evidence="3 4">
    <name type="scientific">Clostridium sporogenes</name>
    <dbReference type="NCBI Taxonomy" id="1509"/>
    <lineage>
        <taxon>Bacteria</taxon>
        <taxon>Bacillati</taxon>
        <taxon>Bacillota</taxon>
        <taxon>Clostridia</taxon>
        <taxon>Eubacteriales</taxon>
        <taxon>Clostridiaceae</taxon>
        <taxon>Clostridium</taxon>
    </lineage>
</organism>
<dbReference type="Pfam" id="PF07508">
    <property type="entry name" value="Recombinase"/>
    <property type="match status" value="1"/>
</dbReference>
<name>A0A1L3NKZ1_CLOSG</name>
<feature type="domain" description="Recombinase" evidence="2">
    <location>
        <begin position="30"/>
        <end position="88"/>
    </location>
</feature>
<dbReference type="Proteomes" id="UP000182204">
    <property type="component" value="Chromosome"/>
</dbReference>
<evidence type="ECO:0000259" key="2">
    <source>
        <dbReference type="Pfam" id="PF07508"/>
    </source>
</evidence>
<protein>
    <submittedName>
        <fullName evidence="3">Putative conjugative transposon recombinase domain protein</fullName>
    </submittedName>
</protein>
<dbReference type="GO" id="GO:0003677">
    <property type="term" value="F:DNA binding"/>
    <property type="evidence" value="ECO:0007669"/>
    <property type="project" value="InterPro"/>
</dbReference>
<feature type="coiled-coil region" evidence="1">
    <location>
        <begin position="103"/>
        <end position="130"/>
    </location>
</feature>
<evidence type="ECO:0000256" key="1">
    <source>
        <dbReference type="SAM" id="Coils"/>
    </source>
</evidence>
<evidence type="ECO:0000313" key="3">
    <source>
        <dbReference type="EMBL" id="APH16780.1"/>
    </source>
</evidence>
<gene>
    <name evidence="3" type="ORF">NPD5_2510</name>
</gene>
<dbReference type="InterPro" id="IPR011109">
    <property type="entry name" value="DNA_bind_recombinase_dom"/>
</dbReference>
<dbReference type="EMBL" id="CP013243">
    <property type="protein sequence ID" value="APH16780.1"/>
    <property type="molecule type" value="Genomic_DNA"/>
</dbReference>
<accession>A0A1L3NKZ1</accession>
<evidence type="ECO:0000313" key="4">
    <source>
        <dbReference type="Proteomes" id="UP000182204"/>
    </source>
</evidence>